<dbReference type="InterPro" id="IPR013527">
    <property type="entry name" value="YicC-like_N"/>
</dbReference>
<comment type="caution">
    <text evidence="8">The sequence shown here is derived from an EMBL/GenBank/DDBJ whole genome shotgun (WGS) entry which is preliminary data.</text>
</comment>
<dbReference type="InterPro" id="IPR013551">
    <property type="entry name" value="YicC-like_C"/>
</dbReference>
<evidence type="ECO:0000313" key="8">
    <source>
        <dbReference type="EMBL" id="MCQ8184990.1"/>
    </source>
</evidence>
<evidence type="ECO:0000256" key="2">
    <source>
        <dbReference type="ARBA" id="ARBA00022722"/>
    </source>
</evidence>
<comment type="cofactor">
    <cofactor evidence="1">
        <name>a divalent metal cation</name>
        <dbReference type="ChEBI" id="CHEBI:60240"/>
    </cofactor>
</comment>
<comment type="similarity">
    <text evidence="5">Belongs to the YicC/YloC family.</text>
</comment>
<keyword evidence="2" id="KW-0540">Nuclease</keyword>
<keyword evidence="3" id="KW-0255">Endonuclease</keyword>
<dbReference type="GO" id="GO:0016787">
    <property type="term" value="F:hydrolase activity"/>
    <property type="evidence" value="ECO:0007669"/>
    <property type="project" value="UniProtKB-KW"/>
</dbReference>
<evidence type="ECO:0000259" key="6">
    <source>
        <dbReference type="Pfam" id="PF03755"/>
    </source>
</evidence>
<organism evidence="8 9">
    <name type="scientific">Parvularcula maris</name>
    <dbReference type="NCBI Taxonomy" id="2965077"/>
    <lineage>
        <taxon>Bacteria</taxon>
        <taxon>Pseudomonadati</taxon>
        <taxon>Pseudomonadota</taxon>
        <taxon>Alphaproteobacteria</taxon>
        <taxon>Parvularculales</taxon>
        <taxon>Parvularculaceae</taxon>
        <taxon>Parvularcula</taxon>
    </lineage>
</organism>
<dbReference type="AlphaFoldDB" id="A0A9X2L8F7"/>
<keyword evidence="9" id="KW-1185">Reference proteome</keyword>
<dbReference type="InterPro" id="IPR005229">
    <property type="entry name" value="YicC/YloC-like"/>
</dbReference>
<evidence type="ECO:0000256" key="5">
    <source>
        <dbReference type="ARBA" id="ARBA00035648"/>
    </source>
</evidence>
<evidence type="ECO:0000313" key="9">
    <source>
        <dbReference type="Proteomes" id="UP001142610"/>
    </source>
</evidence>
<gene>
    <name evidence="8" type="ORF">NOG11_06255</name>
</gene>
<keyword evidence="4" id="KW-0378">Hydrolase</keyword>
<evidence type="ECO:0000259" key="7">
    <source>
        <dbReference type="Pfam" id="PF08340"/>
    </source>
</evidence>
<dbReference type="Pfam" id="PF08340">
    <property type="entry name" value="YicC-like_C"/>
    <property type="match status" value="1"/>
</dbReference>
<name>A0A9X2L8F7_9PROT</name>
<dbReference type="Proteomes" id="UP001142610">
    <property type="component" value="Unassembled WGS sequence"/>
</dbReference>
<dbReference type="RefSeq" id="WP_256618851.1">
    <property type="nucleotide sequence ID" value="NZ_JANIBC010000003.1"/>
</dbReference>
<dbReference type="PANTHER" id="PTHR30636">
    <property type="entry name" value="UPF0701 PROTEIN YICC"/>
    <property type="match status" value="1"/>
</dbReference>
<proteinExistence type="inferred from homology"/>
<feature type="domain" description="Endoribonuclease YicC-like N-terminal" evidence="6">
    <location>
        <begin position="10"/>
        <end position="162"/>
    </location>
</feature>
<dbReference type="Pfam" id="PF03755">
    <property type="entry name" value="YicC-like_N"/>
    <property type="match status" value="1"/>
</dbReference>
<evidence type="ECO:0000256" key="3">
    <source>
        <dbReference type="ARBA" id="ARBA00022759"/>
    </source>
</evidence>
<accession>A0A9X2L8F7</accession>
<dbReference type="GO" id="GO:0004521">
    <property type="term" value="F:RNA endonuclease activity"/>
    <property type="evidence" value="ECO:0007669"/>
    <property type="project" value="InterPro"/>
</dbReference>
<sequence>MVSKDQPGPLQSMTGYGSAEGEAAGASFRWEMRSVNGRGLDAKMRLPQGAEELEPQLRKKLAPLQRGTVNISLKLTREESDAALVVDEEALAAAAHAIQTVRTAIECDLPRPEAVLSMRGVLAPPTAEKTFPEVLLAALDESFGRAVAALLSSRQAEGAEISAVLKDRLTAMQKLVADVREGTANTRADLTAKLRAQVEEVAPGLVSDDRVAQEVVMLAIKADVSEELDRLSVHLSSFAEQLEKGGAVGRRLEFLSQELMREASTLTVKLPSAELKNLGLDFKEHVDSLREQVLNLA</sequence>
<dbReference type="PANTHER" id="PTHR30636:SF3">
    <property type="entry name" value="UPF0701 PROTEIN YICC"/>
    <property type="match status" value="1"/>
</dbReference>
<reference evidence="8" key="1">
    <citation type="submission" date="2022-07" db="EMBL/GenBank/DDBJ databases">
        <title>Parvularcula maris sp. nov., an algicidal bacterium isolated from seawater.</title>
        <authorList>
            <person name="Li F."/>
        </authorList>
    </citation>
    <scope>NUCLEOTIDE SEQUENCE</scope>
    <source>
        <strain evidence="8">BGMRC 0090</strain>
    </source>
</reference>
<dbReference type="EMBL" id="JANIBC010000003">
    <property type="protein sequence ID" value="MCQ8184990.1"/>
    <property type="molecule type" value="Genomic_DNA"/>
</dbReference>
<protein>
    <submittedName>
        <fullName evidence="8">YicC family protein</fullName>
    </submittedName>
</protein>
<evidence type="ECO:0000256" key="4">
    <source>
        <dbReference type="ARBA" id="ARBA00022801"/>
    </source>
</evidence>
<feature type="domain" description="Endoribonuclease YicC-like C-terminal" evidence="7">
    <location>
        <begin position="183"/>
        <end position="296"/>
    </location>
</feature>
<dbReference type="NCBIfam" id="TIGR00255">
    <property type="entry name" value="YicC/YloC family endoribonuclease"/>
    <property type="match status" value="1"/>
</dbReference>
<evidence type="ECO:0000256" key="1">
    <source>
        <dbReference type="ARBA" id="ARBA00001968"/>
    </source>
</evidence>